<feature type="transmembrane region" description="Helical" evidence="7">
    <location>
        <begin position="120"/>
        <end position="144"/>
    </location>
</feature>
<evidence type="ECO:0008006" key="10">
    <source>
        <dbReference type="Google" id="ProtNLM"/>
    </source>
</evidence>
<organism evidence="8 9">
    <name type="scientific">Micromonospora andamanensis</name>
    <dbReference type="NCBI Taxonomy" id="1287068"/>
    <lineage>
        <taxon>Bacteria</taxon>
        <taxon>Bacillati</taxon>
        <taxon>Actinomycetota</taxon>
        <taxon>Actinomycetes</taxon>
        <taxon>Micromonosporales</taxon>
        <taxon>Micromonosporaceae</taxon>
        <taxon>Micromonospora</taxon>
    </lineage>
</organism>
<dbReference type="Gene3D" id="1.20.1250.20">
    <property type="entry name" value="MFS general substrate transporter like domains"/>
    <property type="match status" value="1"/>
</dbReference>
<keyword evidence="2" id="KW-1003">Cell membrane</keyword>
<keyword evidence="3 7" id="KW-0812">Transmembrane</keyword>
<feature type="transmembrane region" description="Helical" evidence="7">
    <location>
        <begin position="64"/>
        <end position="84"/>
    </location>
</feature>
<dbReference type="InterPro" id="IPR011701">
    <property type="entry name" value="MFS"/>
</dbReference>
<keyword evidence="9" id="KW-1185">Reference proteome</keyword>
<sequence length="206" mass="22491">MTGSLVLADPSPPRRPRIPRLLRQAAFRRYWSAQTVSLFGDQITVLAVPLLAVLAFNAGPAEMGYLTAAALLPNLFFSMPAGAWVDRYPRRRQVMIVADVGRAGLLLAVPLLWWADVLNLPLLCAVTFLIGVFSMFFEVAHVSLFASLVRRQEYVDANSLVNGSRAMADVAGPRTDAPGRSPVDPVRRYQGKSDVGGRNLPSVLCE</sequence>
<dbReference type="EMBL" id="BOOZ01000018">
    <property type="protein sequence ID" value="GIJ10283.1"/>
    <property type="molecule type" value="Genomic_DNA"/>
</dbReference>
<reference evidence="8 9" key="1">
    <citation type="submission" date="2021-01" db="EMBL/GenBank/DDBJ databases">
        <title>Whole genome shotgun sequence of Verrucosispora andamanensis NBRC 109075.</title>
        <authorList>
            <person name="Komaki H."/>
            <person name="Tamura T."/>
        </authorList>
    </citation>
    <scope>NUCLEOTIDE SEQUENCE [LARGE SCALE GENOMIC DNA]</scope>
    <source>
        <strain evidence="8 9">NBRC 109075</strain>
    </source>
</reference>
<protein>
    <recommendedName>
        <fullName evidence="10">MFS transporter</fullName>
    </recommendedName>
</protein>
<name>A0ABQ4HXA2_9ACTN</name>
<dbReference type="Proteomes" id="UP000647017">
    <property type="component" value="Unassembled WGS sequence"/>
</dbReference>
<evidence type="ECO:0000313" key="8">
    <source>
        <dbReference type="EMBL" id="GIJ10283.1"/>
    </source>
</evidence>
<feature type="transmembrane region" description="Helical" evidence="7">
    <location>
        <begin position="38"/>
        <end position="58"/>
    </location>
</feature>
<dbReference type="SUPFAM" id="SSF103473">
    <property type="entry name" value="MFS general substrate transporter"/>
    <property type="match status" value="1"/>
</dbReference>
<evidence type="ECO:0000256" key="4">
    <source>
        <dbReference type="ARBA" id="ARBA00022989"/>
    </source>
</evidence>
<dbReference type="Pfam" id="PF07690">
    <property type="entry name" value="MFS_1"/>
    <property type="match status" value="1"/>
</dbReference>
<evidence type="ECO:0000313" key="9">
    <source>
        <dbReference type="Proteomes" id="UP000647017"/>
    </source>
</evidence>
<evidence type="ECO:0000256" key="7">
    <source>
        <dbReference type="SAM" id="Phobius"/>
    </source>
</evidence>
<evidence type="ECO:0000256" key="1">
    <source>
        <dbReference type="ARBA" id="ARBA00004651"/>
    </source>
</evidence>
<keyword evidence="5 7" id="KW-0472">Membrane</keyword>
<dbReference type="PANTHER" id="PTHR23513">
    <property type="entry name" value="INTEGRAL MEMBRANE EFFLUX PROTEIN-RELATED"/>
    <property type="match status" value="1"/>
</dbReference>
<proteinExistence type="predicted"/>
<feature type="region of interest" description="Disordered" evidence="6">
    <location>
        <begin position="171"/>
        <end position="206"/>
    </location>
</feature>
<evidence type="ECO:0000256" key="2">
    <source>
        <dbReference type="ARBA" id="ARBA00022475"/>
    </source>
</evidence>
<comment type="subcellular location">
    <subcellularLocation>
        <location evidence="1">Cell membrane</location>
        <topology evidence="1">Multi-pass membrane protein</topology>
    </subcellularLocation>
</comment>
<keyword evidence="4 7" id="KW-1133">Transmembrane helix</keyword>
<dbReference type="InterPro" id="IPR036259">
    <property type="entry name" value="MFS_trans_sf"/>
</dbReference>
<gene>
    <name evidence="8" type="ORF">Van01_34970</name>
</gene>
<accession>A0ABQ4HXA2</accession>
<feature type="transmembrane region" description="Helical" evidence="7">
    <location>
        <begin position="96"/>
        <end position="114"/>
    </location>
</feature>
<dbReference type="PANTHER" id="PTHR23513:SF6">
    <property type="entry name" value="MAJOR FACILITATOR SUPERFAMILY ASSOCIATED DOMAIN-CONTAINING PROTEIN"/>
    <property type="match status" value="1"/>
</dbReference>
<comment type="caution">
    <text evidence="8">The sequence shown here is derived from an EMBL/GenBank/DDBJ whole genome shotgun (WGS) entry which is preliminary data.</text>
</comment>
<dbReference type="CDD" id="cd06173">
    <property type="entry name" value="MFS_MefA_like"/>
    <property type="match status" value="1"/>
</dbReference>
<evidence type="ECO:0000256" key="3">
    <source>
        <dbReference type="ARBA" id="ARBA00022692"/>
    </source>
</evidence>
<evidence type="ECO:0000256" key="6">
    <source>
        <dbReference type="SAM" id="MobiDB-lite"/>
    </source>
</evidence>
<evidence type="ECO:0000256" key="5">
    <source>
        <dbReference type="ARBA" id="ARBA00023136"/>
    </source>
</evidence>